<feature type="transmembrane region" description="Helical" evidence="1">
    <location>
        <begin position="39"/>
        <end position="58"/>
    </location>
</feature>
<sequence>MKIYGRVQLIAGINLIAYLAALYFSTGVHTGFKLDDNQLIGYMACGVLLSLLGISLAVKTMAKRKV</sequence>
<comment type="caution">
    <text evidence="2">The sequence shown here is derived from an EMBL/GenBank/DDBJ whole genome shotgun (WGS) entry which is preliminary data.</text>
</comment>
<dbReference type="RefSeq" id="WP_021730764.1">
    <property type="nucleotide sequence ID" value="NZ_AVAI01000060.1"/>
</dbReference>
<protein>
    <submittedName>
        <fullName evidence="2">Membrane protein</fullName>
    </submittedName>
</protein>
<gene>
    <name evidence="2" type="ORF">LPPLD21_02937</name>
</gene>
<evidence type="ECO:0000313" key="2">
    <source>
        <dbReference type="EMBL" id="GBF03367.1"/>
    </source>
</evidence>
<name>A0ABQ0NEA0_9LACO</name>
<dbReference type="EMBL" id="BDOR01000028">
    <property type="protein sequence ID" value="GBF03367.1"/>
    <property type="molecule type" value="Genomic_DNA"/>
</dbReference>
<evidence type="ECO:0000256" key="1">
    <source>
        <dbReference type="SAM" id="Phobius"/>
    </source>
</evidence>
<proteinExistence type="predicted"/>
<keyword evidence="1" id="KW-1133">Transmembrane helix</keyword>
<keyword evidence="3" id="KW-1185">Reference proteome</keyword>
<accession>A0ABQ0NEA0</accession>
<keyword evidence="1" id="KW-0812">Transmembrane</keyword>
<keyword evidence="1" id="KW-0472">Membrane</keyword>
<organism evidence="2 3">
    <name type="scientific">Lactiplantibacillus paraplantarum</name>
    <dbReference type="NCBI Taxonomy" id="60520"/>
    <lineage>
        <taxon>Bacteria</taxon>
        <taxon>Bacillati</taxon>
        <taxon>Bacillota</taxon>
        <taxon>Bacilli</taxon>
        <taxon>Lactobacillales</taxon>
        <taxon>Lactobacillaceae</taxon>
        <taxon>Lactiplantibacillus</taxon>
    </lineage>
</organism>
<evidence type="ECO:0000313" key="3">
    <source>
        <dbReference type="Proteomes" id="UP000236162"/>
    </source>
</evidence>
<reference evidence="2 3" key="1">
    <citation type="submission" date="2017-04" db="EMBL/GenBank/DDBJ databases">
        <title>In vitro and in silico characterization of Lactobacillus paraplantarum D2-1, a starter culture for soymilk fermentation.</title>
        <authorList>
            <person name="Endo A."/>
            <person name="Sasaki F."/>
            <person name="Maeno S."/>
            <person name="Kanesaki Y."/>
            <person name="Kubota E."/>
            <person name="Torres G.A."/>
            <person name="Tomita S."/>
            <person name="Nakagawa J."/>
        </authorList>
    </citation>
    <scope>NUCLEOTIDE SEQUENCE [LARGE SCALE GENOMIC DNA]</scope>
    <source>
        <strain evidence="2 3">D2-1</strain>
    </source>
</reference>
<feature type="transmembrane region" description="Helical" evidence="1">
    <location>
        <begin position="7"/>
        <end position="27"/>
    </location>
</feature>
<dbReference type="Proteomes" id="UP000236162">
    <property type="component" value="Unassembled WGS sequence"/>
</dbReference>